<proteinExistence type="predicted"/>
<evidence type="ECO:0000259" key="1">
    <source>
        <dbReference type="Pfam" id="PF00931"/>
    </source>
</evidence>
<evidence type="ECO:0000313" key="4">
    <source>
        <dbReference type="Proteomes" id="UP001232148"/>
    </source>
</evidence>
<dbReference type="PANTHER" id="PTHR46082:SF6">
    <property type="entry name" value="AAA+ ATPASE DOMAIN-CONTAINING PROTEIN-RELATED"/>
    <property type="match status" value="1"/>
</dbReference>
<protein>
    <submittedName>
        <fullName evidence="3">Phosphorylase superfamily protein</fullName>
    </submittedName>
</protein>
<evidence type="ECO:0000259" key="2">
    <source>
        <dbReference type="Pfam" id="PF01048"/>
    </source>
</evidence>
<dbReference type="InterPro" id="IPR027417">
    <property type="entry name" value="P-loop_NTPase"/>
</dbReference>
<organism evidence="3 4">
    <name type="scientific">Colletotrichum zoysiae</name>
    <dbReference type="NCBI Taxonomy" id="1216348"/>
    <lineage>
        <taxon>Eukaryota</taxon>
        <taxon>Fungi</taxon>
        <taxon>Dikarya</taxon>
        <taxon>Ascomycota</taxon>
        <taxon>Pezizomycotina</taxon>
        <taxon>Sordariomycetes</taxon>
        <taxon>Hypocreomycetidae</taxon>
        <taxon>Glomerellales</taxon>
        <taxon>Glomerellaceae</taxon>
        <taxon>Colletotrichum</taxon>
        <taxon>Colletotrichum graminicola species complex</taxon>
    </lineage>
</organism>
<dbReference type="Pfam" id="PF13424">
    <property type="entry name" value="TPR_12"/>
    <property type="match status" value="3"/>
</dbReference>
<feature type="domain" description="Nucleoside phosphorylase" evidence="2">
    <location>
        <begin position="14"/>
        <end position="346"/>
    </location>
</feature>
<dbReference type="Gene3D" id="3.40.50.1580">
    <property type="entry name" value="Nucleoside phosphorylase domain"/>
    <property type="match status" value="1"/>
</dbReference>
<dbReference type="InterPro" id="IPR019734">
    <property type="entry name" value="TPR_rpt"/>
</dbReference>
<dbReference type="GO" id="GO:0043531">
    <property type="term" value="F:ADP binding"/>
    <property type="evidence" value="ECO:0007669"/>
    <property type="project" value="InterPro"/>
</dbReference>
<dbReference type="PANTHER" id="PTHR46082">
    <property type="entry name" value="ATP/GTP-BINDING PROTEIN-RELATED"/>
    <property type="match status" value="1"/>
</dbReference>
<dbReference type="Gene3D" id="1.25.40.10">
    <property type="entry name" value="Tetratricopeptide repeat domain"/>
    <property type="match status" value="2"/>
</dbReference>
<feature type="domain" description="NB-ARC" evidence="1">
    <location>
        <begin position="383"/>
        <end position="547"/>
    </location>
</feature>
<dbReference type="Proteomes" id="UP001232148">
    <property type="component" value="Unassembled WGS sequence"/>
</dbReference>
<gene>
    <name evidence="3" type="ORF">LX32DRAFT_598832</name>
</gene>
<accession>A0AAD9M085</accession>
<dbReference type="SUPFAM" id="SSF48452">
    <property type="entry name" value="TPR-like"/>
    <property type="match status" value="2"/>
</dbReference>
<dbReference type="Pfam" id="PF13374">
    <property type="entry name" value="TPR_10"/>
    <property type="match status" value="1"/>
</dbReference>
<dbReference type="InterPro" id="IPR035994">
    <property type="entry name" value="Nucleoside_phosphorylase_sf"/>
</dbReference>
<dbReference type="SMART" id="SM00028">
    <property type="entry name" value="TPR"/>
    <property type="match status" value="7"/>
</dbReference>
<evidence type="ECO:0000313" key="3">
    <source>
        <dbReference type="EMBL" id="KAK2024403.1"/>
    </source>
</evidence>
<dbReference type="SUPFAM" id="SSF52540">
    <property type="entry name" value="P-loop containing nucleoside triphosphate hydrolases"/>
    <property type="match status" value="1"/>
</dbReference>
<dbReference type="Pfam" id="PF00931">
    <property type="entry name" value="NB-ARC"/>
    <property type="match status" value="1"/>
</dbReference>
<dbReference type="Gene3D" id="3.40.50.300">
    <property type="entry name" value="P-loop containing nucleotide triphosphate hydrolases"/>
    <property type="match status" value="1"/>
</dbReference>
<dbReference type="InterPro" id="IPR053137">
    <property type="entry name" value="NLR-like"/>
</dbReference>
<comment type="caution">
    <text evidence="3">The sequence shown here is derived from an EMBL/GenBank/DDBJ whole genome shotgun (WGS) entry which is preliminary data.</text>
</comment>
<dbReference type="Pfam" id="PF01048">
    <property type="entry name" value="PNP_UDP_1"/>
    <property type="match status" value="1"/>
</dbReference>
<dbReference type="InterPro" id="IPR011990">
    <property type="entry name" value="TPR-like_helical_dom_sf"/>
</dbReference>
<name>A0AAD9M085_9PEZI</name>
<dbReference type="GO" id="GO:0003824">
    <property type="term" value="F:catalytic activity"/>
    <property type="evidence" value="ECO:0007669"/>
    <property type="project" value="InterPro"/>
</dbReference>
<dbReference type="InterPro" id="IPR000845">
    <property type="entry name" value="Nucleoside_phosphorylase_d"/>
</dbReference>
<dbReference type="GO" id="GO:0009116">
    <property type="term" value="P:nucleoside metabolic process"/>
    <property type="evidence" value="ECO:0007669"/>
    <property type="project" value="InterPro"/>
</dbReference>
<dbReference type="SUPFAM" id="SSF53167">
    <property type="entry name" value="Purine and uridine phosphorylases"/>
    <property type="match status" value="1"/>
</dbReference>
<dbReference type="AlphaFoldDB" id="A0AAD9M085"/>
<dbReference type="InterPro" id="IPR002182">
    <property type="entry name" value="NB-ARC"/>
</dbReference>
<sequence>MTSNARPGRLEDVRIAVICALPREYDAALLILDEKWQPNEDTDGRAREQPPNHTIGRVGSHIVVLVLLLNMGKVGAAAETARLRSIYSGLELALLTGICGGVPSPGTANEILLGDVVISKSIVQYDIGRQYPGKFARKDTVEDNLGRPNKDVRTLLIVLETQSALNELQQRVRQNLAHVQQEAANAYYRTSYSRPLTAEDVLFEPAYSHRHRVRPECGCGDSFVCDRATSASCEELQCEAKHQVSRRRLASTRGGHAEDGRSTTAPETRIHIGRVGSGDTVMKSGEHRDNVAKAHGLVAFEMEGAGVWDQIPCIVVKGVCDYADSHKNKKWQDFAAAVAAATARALLERYPAKEKPQDTDANYTSHYVIPLAKNKRFVERTETSELKRMLFDESNSTVALVGLGGMGKTQIALDLAYWVKENKPEYSVFWVPTLSLASFEQAYADIARVVGITPQNEGEDIKSAVREFLSSTAGSWFLIVDNADDNDILHGLSDDQDGLYSYLPQSENGVTLFTTRLRDLALSVADDAVVDLDAMSRDDAMELFGRSLHQHRQGLLQDSDSTLKLLDFLTCLPLAITQASAYLNRNRHVSVARYLELLHGTEQTRMSTLSREFDDRTRYPKSRNAIATTWLVSFDQIQQTDSYATELLCFISRIEPKSIPRSILYCSGSEDDMEYAIGTLCSYAFLVDQGDAQTFDMHSLVHLAARFWTKQQSTEEEITRSALQHFFKIFPTSYFRNRNIWRQYMPHALKLCGEQTQMIDIEVQTRLCINIGLCLRKDARFKEAVKLLEHLMGLNVKLDEEHPERLASQYALAAAYRNNGQTKKAIKLLERIVEVEVTLDEDDPGRLASQDELARAYYQDGQTKKAIKLLERIVEVEATLDEDDPDRLASQHELATAYLNDGQTKRAIKLLERVVEVKATLDEDDPDRLASQHELARVYHSDGRIQEAIKLLEHVVEIRTQTLDEGDPYRLGSQHELARVYHADGRIQEAIKLLEHVVEIEAKTLDEGNSNRLLSQHELARVYHSDGRIQEAIKLLEHVVEVEAKVLDEGDPERVISQELLAEYLAELPADAT</sequence>
<keyword evidence="4" id="KW-1185">Reference proteome</keyword>
<reference evidence="3" key="1">
    <citation type="submission" date="2021-06" db="EMBL/GenBank/DDBJ databases">
        <title>Comparative genomics, transcriptomics and evolutionary studies reveal genomic signatures of adaptation to plant cell wall in hemibiotrophic fungi.</title>
        <authorList>
            <consortium name="DOE Joint Genome Institute"/>
            <person name="Baroncelli R."/>
            <person name="Diaz J.F."/>
            <person name="Benocci T."/>
            <person name="Peng M."/>
            <person name="Battaglia E."/>
            <person name="Haridas S."/>
            <person name="Andreopoulos W."/>
            <person name="Labutti K."/>
            <person name="Pangilinan J."/>
            <person name="Floch G.L."/>
            <person name="Makela M.R."/>
            <person name="Henrissat B."/>
            <person name="Grigoriev I.V."/>
            <person name="Crouch J.A."/>
            <person name="De Vries R.P."/>
            <person name="Sukno S.A."/>
            <person name="Thon M.R."/>
        </authorList>
    </citation>
    <scope>NUCLEOTIDE SEQUENCE</scope>
    <source>
        <strain evidence="3">MAFF235873</strain>
    </source>
</reference>
<dbReference type="EMBL" id="MU842966">
    <property type="protein sequence ID" value="KAK2024403.1"/>
    <property type="molecule type" value="Genomic_DNA"/>
</dbReference>